<name>A0A8S5QAY1_9CAUD</name>
<dbReference type="EMBL" id="BK015614">
    <property type="protein sequence ID" value="DAE15925.1"/>
    <property type="molecule type" value="Genomic_DNA"/>
</dbReference>
<reference evidence="2" key="1">
    <citation type="journal article" date="2021" name="Proc. Natl. Acad. Sci. U.S.A.">
        <title>A Catalog of Tens of Thousands of Viruses from Human Metagenomes Reveals Hidden Associations with Chronic Diseases.</title>
        <authorList>
            <person name="Tisza M.J."/>
            <person name="Buck C.B."/>
        </authorList>
    </citation>
    <scope>NUCLEOTIDE SEQUENCE</scope>
    <source>
        <strain evidence="2">CtfR912</strain>
    </source>
</reference>
<accession>A0A8S5QAY1</accession>
<organism evidence="2">
    <name type="scientific">Siphoviridae sp. ctfR912</name>
    <dbReference type="NCBI Taxonomy" id="2825596"/>
    <lineage>
        <taxon>Viruses</taxon>
        <taxon>Duplodnaviria</taxon>
        <taxon>Heunggongvirae</taxon>
        <taxon>Uroviricota</taxon>
        <taxon>Caudoviricetes</taxon>
    </lineage>
</organism>
<evidence type="ECO:0000256" key="1">
    <source>
        <dbReference type="SAM" id="MobiDB-lite"/>
    </source>
</evidence>
<protein>
    <submittedName>
        <fullName evidence="2">Uncharacterized protein</fullName>
    </submittedName>
</protein>
<feature type="region of interest" description="Disordered" evidence="1">
    <location>
        <begin position="57"/>
        <end position="77"/>
    </location>
</feature>
<feature type="compositionally biased region" description="Polar residues" evidence="1">
    <location>
        <begin position="67"/>
        <end position="77"/>
    </location>
</feature>
<proteinExistence type="predicted"/>
<sequence length="77" mass="8476">MTYEVIRAFADITDRSEEFPNGRFYNCGDVYPAKGKVSKARLLELSTTDNTAGVIFIQQTEGDDNNGTETDTSSSES</sequence>
<evidence type="ECO:0000313" key="2">
    <source>
        <dbReference type="EMBL" id="DAE15925.1"/>
    </source>
</evidence>